<dbReference type="PANTHER" id="PTHR30535">
    <property type="entry name" value="VITAMIN B12-BINDING PROTEIN"/>
    <property type="match status" value="1"/>
</dbReference>
<dbReference type="InterPro" id="IPR002491">
    <property type="entry name" value="ABC_transptr_periplasmic_BD"/>
</dbReference>
<evidence type="ECO:0000313" key="3">
    <source>
        <dbReference type="EMBL" id="CCK79084.1"/>
    </source>
</evidence>
<reference evidence="3 4" key="1">
    <citation type="journal article" date="2013" name="Environ. Microbiol.">
        <title>Complete genome, catabolic sub-proteomes and key-metabolites of Desulfobacula toluolica Tol2, a marine, aromatic compound-degrading, sulfate-reducing bacterium.</title>
        <authorList>
            <person name="Wohlbrand L."/>
            <person name="Jacob J.H."/>
            <person name="Kube M."/>
            <person name="Mussmann M."/>
            <person name="Jarling R."/>
            <person name="Beck A."/>
            <person name="Amann R."/>
            <person name="Wilkes H."/>
            <person name="Reinhardt R."/>
            <person name="Rabus R."/>
        </authorList>
    </citation>
    <scope>NUCLEOTIDE SEQUENCE [LARGE SCALE GENOMIC DNA]</scope>
    <source>
        <strain evidence="4">DSM 7467 / Tol2</strain>
    </source>
</reference>
<dbReference type="AlphaFoldDB" id="K0N4Q8"/>
<dbReference type="HOGENOM" id="CLU_038034_2_0_7"/>
<dbReference type="SUPFAM" id="SSF53807">
    <property type="entry name" value="Helical backbone' metal receptor"/>
    <property type="match status" value="1"/>
</dbReference>
<gene>
    <name evidence="3" type="ordered locus">TOL2_C09160</name>
</gene>
<proteinExistence type="predicted"/>
<evidence type="ECO:0000256" key="1">
    <source>
        <dbReference type="SAM" id="SignalP"/>
    </source>
</evidence>
<feature type="chain" id="PRO_5003838597" evidence="1">
    <location>
        <begin position="24"/>
        <end position="365"/>
    </location>
</feature>
<evidence type="ECO:0000259" key="2">
    <source>
        <dbReference type="PROSITE" id="PS50983"/>
    </source>
</evidence>
<dbReference type="EMBL" id="FO203503">
    <property type="protein sequence ID" value="CCK79084.1"/>
    <property type="molecule type" value="Genomic_DNA"/>
</dbReference>
<dbReference type="InterPro" id="IPR050902">
    <property type="entry name" value="ABC_Transporter_SBP"/>
</dbReference>
<dbReference type="RefSeq" id="WP_014956434.1">
    <property type="nucleotide sequence ID" value="NC_018645.1"/>
</dbReference>
<dbReference type="OrthoDB" id="9787830at2"/>
<organism evidence="3 4">
    <name type="scientific">Desulfobacula toluolica (strain DSM 7467 / Tol2)</name>
    <dbReference type="NCBI Taxonomy" id="651182"/>
    <lineage>
        <taxon>Bacteria</taxon>
        <taxon>Pseudomonadati</taxon>
        <taxon>Thermodesulfobacteriota</taxon>
        <taxon>Desulfobacteria</taxon>
        <taxon>Desulfobacterales</taxon>
        <taxon>Desulfobacteraceae</taxon>
        <taxon>Desulfobacula</taxon>
    </lineage>
</organism>
<dbReference type="PROSITE" id="PS50983">
    <property type="entry name" value="FE_B12_PBP"/>
    <property type="match status" value="1"/>
</dbReference>
<dbReference type="Proteomes" id="UP000007347">
    <property type="component" value="Chromosome"/>
</dbReference>
<dbReference type="PANTHER" id="PTHR30535:SF34">
    <property type="entry name" value="MOLYBDATE-BINDING PROTEIN MOLA"/>
    <property type="match status" value="1"/>
</dbReference>
<keyword evidence="1" id="KW-0732">Signal</keyword>
<feature type="domain" description="Fe/B12 periplasmic-binding" evidence="2">
    <location>
        <begin position="51"/>
        <end position="334"/>
    </location>
</feature>
<evidence type="ECO:0000313" key="4">
    <source>
        <dbReference type="Proteomes" id="UP000007347"/>
    </source>
</evidence>
<name>K0N4Q8_DESTT</name>
<feature type="signal peptide" evidence="1">
    <location>
        <begin position="1"/>
        <end position="23"/>
    </location>
</feature>
<sequence>MRRESICLTLCLLCVLIFCSAIAANADYNSTKTTLTDALNRVVTIKKPVQKVAFTGICLTDALKIAGAWDKIVAREIVVLNPGFYPDIDRIPASNTTKGSPYSLNFERLLELNADCFLTFKAPMKGFEEMAEKIQSHIPVVALNLFDRHTIKRNFEILGTIFGKTDKISEYISWYENVLKRILDKTSKLATEQKKRYFLKWSPGKVEKFTTMSNRFIGMTTINEIAGGINVAADLNAYGGWIQSIDPEWLTQQDIDIIICEDSISNGFGPDMVDSSIVSSYRQQLMQIPFLAECKAVKNNAVYMISPHFLYTPAFVISLAYLAKWFHPDLFLNFDPRSVHQEYLTRFIGTDIDLSKRGIFVYPGF</sequence>
<dbReference type="KEGG" id="dto:TOL2_C09160"/>
<dbReference type="Pfam" id="PF01497">
    <property type="entry name" value="Peripla_BP_2"/>
    <property type="match status" value="1"/>
</dbReference>
<protein>
    <submittedName>
        <fullName evidence="3">Predicted ABC transporter solute-binding protein</fullName>
    </submittedName>
</protein>
<keyword evidence="4" id="KW-1185">Reference proteome</keyword>
<accession>K0N4Q8</accession>
<dbReference type="Gene3D" id="3.40.50.1980">
    <property type="entry name" value="Nitrogenase molybdenum iron protein domain"/>
    <property type="match status" value="2"/>
</dbReference>
<dbReference type="STRING" id="651182.TOL2_C09160"/>